<feature type="compositionally biased region" description="Polar residues" evidence="6">
    <location>
        <begin position="253"/>
        <end position="268"/>
    </location>
</feature>
<accession>A0ABR2Z0R8</accession>
<dbReference type="PANTHER" id="PTHR12428:SF65">
    <property type="entry name" value="CYTOCHROME C OXIDASE ASSEMBLY PROTEIN COX18, MITOCHONDRIAL"/>
    <property type="match status" value="1"/>
</dbReference>
<comment type="similarity">
    <text evidence="2">Belongs to the OXA1/ALB3/YidC (TC 2.A.9.2) family.</text>
</comment>
<sequence>MVGDAVADCRWCTSSPAACIGDADACISRAVRAGPSLQQPEEDRGKEGDGQATNRDGSAGPRSVATAETLQEYWRLRAKSGAPHPAWIIASPVIQATVFGTSVFAARAMAASNWPGFASGGALWFPDLTKAAVVIHWGQDALSTAVAFPYGQIGAAMPIAVALALFANINMSFGRASPVAASDAKGEGAVAAYVMGTAKAVLEWVTVPVLALALGLPHGALVFWLSSSTFSVCQGVALQRPELRERLGLASPRRTSGPQQDWGTSGSPSVEPDINQLFVKAADARANGDVAAALALVGRIRGADPTHPRAHFAAAQLHAELKQWPEAEAAYAAATASESDLAQRARAWFGVGVAQHAQGDLDAALQAFDRASQDALEAADAGTLKQLARLPEALQAALRAAELDESVRRVHVAPLEAEIAAARTQS</sequence>
<reference evidence="7 8" key="1">
    <citation type="journal article" date="2024" name="Nat. Commun.">
        <title>Phylogenomics reveals the evolutionary origins of lichenization in chlorophyte algae.</title>
        <authorList>
            <person name="Puginier C."/>
            <person name="Libourel C."/>
            <person name="Otte J."/>
            <person name="Skaloud P."/>
            <person name="Haon M."/>
            <person name="Grisel S."/>
            <person name="Petersen M."/>
            <person name="Berrin J.G."/>
            <person name="Delaux P.M."/>
            <person name="Dal Grande F."/>
            <person name="Keller J."/>
        </authorList>
    </citation>
    <scope>NUCLEOTIDE SEQUENCE [LARGE SCALE GENOMIC DNA]</scope>
    <source>
        <strain evidence="7 8">SAG 216-7</strain>
    </source>
</reference>
<keyword evidence="5" id="KW-0472">Membrane</keyword>
<dbReference type="EMBL" id="JALJOT010000002">
    <property type="protein sequence ID" value="KAK9917489.1"/>
    <property type="molecule type" value="Genomic_DNA"/>
</dbReference>
<evidence type="ECO:0000256" key="2">
    <source>
        <dbReference type="ARBA" id="ARBA00010583"/>
    </source>
</evidence>
<name>A0ABR2Z0R8_9CHLO</name>
<proteinExistence type="inferred from homology"/>
<evidence type="ECO:0000256" key="6">
    <source>
        <dbReference type="SAM" id="MobiDB-lite"/>
    </source>
</evidence>
<keyword evidence="4" id="KW-1133">Transmembrane helix</keyword>
<comment type="caution">
    <text evidence="7">The sequence shown here is derived from an EMBL/GenBank/DDBJ whole genome shotgun (WGS) entry which is preliminary data.</text>
</comment>
<evidence type="ECO:0000313" key="8">
    <source>
        <dbReference type="Proteomes" id="UP001491310"/>
    </source>
</evidence>
<evidence type="ECO:0000256" key="5">
    <source>
        <dbReference type="ARBA" id="ARBA00023136"/>
    </source>
</evidence>
<evidence type="ECO:0000256" key="3">
    <source>
        <dbReference type="ARBA" id="ARBA00022692"/>
    </source>
</evidence>
<protein>
    <submittedName>
        <fullName evidence="7">Uncharacterized protein</fullName>
    </submittedName>
</protein>
<keyword evidence="8" id="KW-1185">Reference proteome</keyword>
<dbReference type="PANTHER" id="PTHR12428">
    <property type="entry name" value="OXA1"/>
    <property type="match status" value="1"/>
</dbReference>
<organism evidence="7 8">
    <name type="scientific">Coccomyxa subellipsoidea</name>
    <dbReference type="NCBI Taxonomy" id="248742"/>
    <lineage>
        <taxon>Eukaryota</taxon>
        <taxon>Viridiplantae</taxon>
        <taxon>Chlorophyta</taxon>
        <taxon>core chlorophytes</taxon>
        <taxon>Trebouxiophyceae</taxon>
        <taxon>Trebouxiophyceae incertae sedis</taxon>
        <taxon>Coccomyxaceae</taxon>
        <taxon>Coccomyxa</taxon>
    </lineage>
</organism>
<dbReference type="SUPFAM" id="SSF48452">
    <property type="entry name" value="TPR-like"/>
    <property type="match status" value="1"/>
</dbReference>
<dbReference type="InterPro" id="IPR011990">
    <property type="entry name" value="TPR-like_helical_dom_sf"/>
</dbReference>
<feature type="region of interest" description="Disordered" evidence="6">
    <location>
        <begin position="34"/>
        <end position="64"/>
    </location>
</feature>
<evidence type="ECO:0000313" key="7">
    <source>
        <dbReference type="EMBL" id="KAK9917489.1"/>
    </source>
</evidence>
<feature type="region of interest" description="Disordered" evidence="6">
    <location>
        <begin position="248"/>
        <end position="270"/>
    </location>
</feature>
<dbReference type="Proteomes" id="UP001491310">
    <property type="component" value="Unassembled WGS sequence"/>
</dbReference>
<dbReference type="InterPro" id="IPR001708">
    <property type="entry name" value="YidC/ALB3/OXA1/COX18"/>
</dbReference>
<dbReference type="Pfam" id="PF14559">
    <property type="entry name" value="TPR_19"/>
    <property type="match status" value="1"/>
</dbReference>
<evidence type="ECO:0000256" key="4">
    <source>
        <dbReference type="ARBA" id="ARBA00022989"/>
    </source>
</evidence>
<keyword evidence="3" id="KW-0812">Transmembrane</keyword>
<dbReference type="Gene3D" id="1.25.40.10">
    <property type="entry name" value="Tetratricopeptide repeat domain"/>
    <property type="match status" value="1"/>
</dbReference>
<comment type="subcellular location">
    <subcellularLocation>
        <location evidence="1">Membrane</location>
        <topology evidence="1">Multi-pass membrane protein</topology>
    </subcellularLocation>
</comment>
<evidence type="ECO:0000256" key="1">
    <source>
        <dbReference type="ARBA" id="ARBA00004141"/>
    </source>
</evidence>
<gene>
    <name evidence="7" type="ORF">WJX75_004969</name>
</gene>